<evidence type="ECO:0000313" key="1">
    <source>
        <dbReference type="EMBL" id="KUM64745.1"/>
    </source>
</evidence>
<protein>
    <submittedName>
        <fullName evidence="1">Uncharacterized protein</fullName>
    </submittedName>
</protein>
<sequence>MPSLSNTPKAWKSWWGTLNKLSDRSDIDKDRLKECIKKPPQQAEISTFAAADMTPTDVNEFFGLIELSGWEAWHFARPLIALTPEFETWLNTFQELTTPSKPTEARTRCKVDALLIAVYEGLKARGWLEDGRKVTLQFETALEWGPIPCQNKLSKCVSKADYTYMAMVQASRKARGQTDSAVWGALTDGQWFFFFRLNNGGQWSCVAYSVRRDGWAVITNIIAFMILRGHETAASPLRSSLSSISSRAPRIPSLNIAAVLDEPMFAAGH</sequence>
<name>A0A117NQY0_PENFR</name>
<dbReference type="Proteomes" id="UP000055045">
    <property type="component" value="Unassembled WGS sequence"/>
</dbReference>
<reference evidence="1 2" key="1">
    <citation type="submission" date="2015-10" db="EMBL/GenBank/DDBJ databases">
        <title>Genome sequencing of Penicillium freii.</title>
        <authorList>
            <person name="Nguyen H.D."/>
            <person name="Visagie C.M."/>
            <person name="Seifert K.A."/>
        </authorList>
    </citation>
    <scope>NUCLEOTIDE SEQUENCE [LARGE SCALE GENOMIC DNA]</scope>
    <source>
        <strain evidence="1 2">DAOM 242723</strain>
    </source>
</reference>
<comment type="caution">
    <text evidence="1">The sequence shown here is derived from an EMBL/GenBank/DDBJ whole genome shotgun (WGS) entry which is preliminary data.</text>
</comment>
<accession>A0A117NQY0</accession>
<dbReference type="AlphaFoldDB" id="A0A117NQY0"/>
<dbReference type="STRING" id="48697.A0A117NQY0"/>
<gene>
    <name evidence="1" type="ORF">ACN42_g2336</name>
</gene>
<keyword evidence="2" id="KW-1185">Reference proteome</keyword>
<dbReference type="EMBL" id="LLXE01000041">
    <property type="protein sequence ID" value="KUM64745.1"/>
    <property type="molecule type" value="Genomic_DNA"/>
</dbReference>
<organism evidence="1 2">
    <name type="scientific">Penicillium freii</name>
    <dbReference type="NCBI Taxonomy" id="48697"/>
    <lineage>
        <taxon>Eukaryota</taxon>
        <taxon>Fungi</taxon>
        <taxon>Dikarya</taxon>
        <taxon>Ascomycota</taxon>
        <taxon>Pezizomycotina</taxon>
        <taxon>Eurotiomycetes</taxon>
        <taxon>Eurotiomycetidae</taxon>
        <taxon>Eurotiales</taxon>
        <taxon>Aspergillaceae</taxon>
        <taxon>Penicillium</taxon>
    </lineage>
</organism>
<proteinExistence type="predicted"/>
<evidence type="ECO:0000313" key="2">
    <source>
        <dbReference type="Proteomes" id="UP000055045"/>
    </source>
</evidence>